<dbReference type="InterPro" id="IPR027065">
    <property type="entry name" value="Lon_Prtase"/>
</dbReference>
<sequence length="777" mass="89347">MDRRLPKEKIIYHFKLDDVDFNFKNKTDSGDGLDAESEYGEIYEKIKASLNIDKEGYNIYIIENFSKNRLKNIMGFIDKIMENKKSVQDICYIVVKDNRRPKTLFLPAGKGKKLKNMLARIQNLYFRSTYEFYNDSGNKQKEILKKDLQIKRNNLINKVVEMCEHEGFSLKITEGGFSFIPLKEDGKPMNEEEYEMLKLKDKEEILDKVELLKNNTEDILEKLKIVELSQIERIKLLIGEYFSKKTKQIKEEYLKVFDKNKEALKFLNEVCGNIENEIKDIYSINYEDDKESIMKIIYRYSVNVLVDNSSRDRPPIIFEEDPSVSNLLGSIEYESKNGNYITDVSLIAPGSILKANGGCLILRVSDLLSNKGAYYYLKKSIINGRVDLNYNRGYLELLSLSGLKPEPIKFDEKIILIGDYRTYDLLYRYDEDFKSMFKLRGEHKSLLKIDKNTKAIFLEKVFSIYKDNGLHPINESAIRELAKLLSKKAEDRNKLFMDDYELERILLLSDNRVSETGKEVIDKKDILDVAYEEELVEEQIDDMYREGQISIDVREKVVGQVNALSVVSTGYFSIGKPIKITCTCLQGSGNVVDIQKESDLSGKIHNKSVNILNGCIKKLVGGYEKIPVDFYLSFEQTYGKVDGDSASVAEILSIISSLAKVGIRQSIAVTGSINQFGEVQPVGGINEKIEGFFKVCKILDNTEGKGVLIPWTNIGGLVLKDEVEQEIMKENFHIYYMHNLRDAVEILMDTDYDSVIYGARRELKKYLPGKEKRKKSL</sequence>
<feature type="active site" evidence="2">
    <location>
        <position position="645"/>
    </location>
</feature>
<dbReference type="Gene3D" id="3.30.230.10">
    <property type="match status" value="1"/>
</dbReference>
<evidence type="ECO:0000259" key="3">
    <source>
        <dbReference type="PROSITE" id="PS51786"/>
    </source>
</evidence>
<dbReference type="SUPFAM" id="SSF54211">
    <property type="entry name" value="Ribosomal protein S5 domain 2-like"/>
    <property type="match status" value="1"/>
</dbReference>
<dbReference type="EC" id="3.4.21.53" evidence="2"/>
<dbReference type="InterPro" id="IPR008269">
    <property type="entry name" value="Lon_proteolytic"/>
</dbReference>
<comment type="catalytic activity">
    <reaction evidence="2">
        <text>Hydrolysis of proteins in presence of ATP.</text>
        <dbReference type="EC" id="3.4.21.53"/>
    </reaction>
</comment>
<comment type="caution">
    <text evidence="4">The sequence shown here is derived from an EMBL/GenBank/DDBJ whole genome shotgun (WGS) entry which is preliminary data.</text>
</comment>
<reference evidence="4 5" key="1">
    <citation type="submission" date="2024-08" db="EMBL/GenBank/DDBJ databases">
        <title>Clostridium lapicellarii sp. nov., and Clostridium renhuaiense sp. nov., two species isolated from the mud in a fermentation cellar used for producing sauce-flavour Chinese liquors.</title>
        <authorList>
            <person name="Yang F."/>
            <person name="Wang H."/>
            <person name="Chen L.Q."/>
            <person name="Zhou N."/>
            <person name="Lu J.J."/>
            <person name="Pu X.X."/>
            <person name="Wan B."/>
            <person name="Wang L."/>
            <person name="Liu S.J."/>
        </authorList>
    </citation>
    <scope>NUCLEOTIDE SEQUENCE [LARGE SCALE GENOMIC DNA]</scope>
    <source>
        <strain evidence="4 5">MT-113</strain>
    </source>
</reference>
<dbReference type="RefSeq" id="WP_294181405.1">
    <property type="nucleotide sequence ID" value="NZ_JBGFFE010000001.1"/>
</dbReference>
<feature type="domain" description="Lon proteolytic" evidence="3">
    <location>
        <begin position="555"/>
        <end position="750"/>
    </location>
</feature>
<dbReference type="EMBL" id="JBGFFE010000001">
    <property type="protein sequence ID" value="MEY8762329.1"/>
    <property type="molecule type" value="Genomic_DNA"/>
</dbReference>
<proteinExistence type="inferred from homology"/>
<dbReference type="InterPro" id="IPR014721">
    <property type="entry name" value="Ribsml_uS5_D2-typ_fold_subgr"/>
</dbReference>
<organism evidence="4 5">
    <name type="scientific">Clostridium lapidicellarium</name>
    <dbReference type="NCBI Taxonomy" id="3240931"/>
    <lineage>
        <taxon>Bacteria</taxon>
        <taxon>Bacillati</taxon>
        <taxon>Bacillota</taxon>
        <taxon>Clostridia</taxon>
        <taxon>Eubacteriales</taxon>
        <taxon>Clostridiaceae</taxon>
        <taxon>Clostridium</taxon>
    </lineage>
</organism>
<keyword evidence="5" id="KW-1185">Reference proteome</keyword>
<keyword evidence="1 2" id="KW-0645">Protease</keyword>
<feature type="active site" evidence="2">
    <location>
        <position position="688"/>
    </location>
</feature>
<dbReference type="Gene3D" id="3.40.50.300">
    <property type="entry name" value="P-loop containing nucleotide triphosphate hydrolases"/>
    <property type="match status" value="2"/>
</dbReference>
<keyword evidence="2" id="KW-0378">Hydrolase</keyword>
<accession>A0ABV4DSV0</accession>
<dbReference type="Pfam" id="PF13654">
    <property type="entry name" value="AAA_32"/>
    <property type="match status" value="1"/>
</dbReference>
<dbReference type="InterPro" id="IPR020568">
    <property type="entry name" value="Ribosomal_Su5_D2-typ_SF"/>
</dbReference>
<name>A0ABV4DSV0_9CLOT</name>
<evidence type="ECO:0000256" key="2">
    <source>
        <dbReference type="PROSITE-ProRule" id="PRU01122"/>
    </source>
</evidence>
<dbReference type="PROSITE" id="PS51786">
    <property type="entry name" value="LON_PROTEOLYTIC"/>
    <property type="match status" value="1"/>
</dbReference>
<evidence type="ECO:0000256" key="1">
    <source>
        <dbReference type="ARBA" id="ARBA00022670"/>
    </source>
</evidence>
<evidence type="ECO:0000313" key="5">
    <source>
        <dbReference type="Proteomes" id="UP001565220"/>
    </source>
</evidence>
<dbReference type="InterPro" id="IPR041699">
    <property type="entry name" value="AAA_32"/>
</dbReference>
<dbReference type="Proteomes" id="UP001565220">
    <property type="component" value="Unassembled WGS sequence"/>
</dbReference>
<dbReference type="PRINTS" id="PR00830">
    <property type="entry name" value="ENDOLAPTASE"/>
</dbReference>
<dbReference type="PANTHER" id="PTHR10046">
    <property type="entry name" value="ATP DEPENDENT LON PROTEASE FAMILY MEMBER"/>
    <property type="match status" value="1"/>
</dbReference>
<protein>
    <recommendedName>
        <fullName evidence="2">endopeptidase La</fullName>
        <ecNumber evidence="2">3.4.21.53</ecNumber>
    </recommendedName>
</protein>
<gene>
    <name evidence="4" type="ORF">AB8S09_01520</name>
</gene>
<keyword evidence="2" id="KW-0720">Serine protease</keyword>
<evidence type="ECO:0000313" key="4">
    <source>
        <dbReference type="EMBL" id="MEY8762329.1"/>
    </source>
</evidence>
<dbReference type="InterPro" id="IPR027417">
    <property type="entry name" value="P-loop_NTPase"/>
</dbReference>
<dbReference type="Pfam" id="PF05362">
    <property type="entry name" value="Lon_C"/>
    <property type="match status" value="1"/>
</dbReference>
<comment type="similarity">
    <text evidence="2">Belongs to the peptidase S16 family.</text>
</comment>